<evidence type="ECO:0000313" key="2">
    <source>
        <dbReference type="Proteomes" id="UP000604117"/>
    </source>
</evidence>
<dbReference type="EMBL" id="BONE01000046">
    <property type="protein sequence ID" value="GIF75661.1"/>
    <property type="molecule type" value="Genomic_DNA"/>
</dbReference>
<proteinExistence type="predicted"/>
<gene>
    <name evidence="1" type="ORF">Asi02nite_51790</name>
</gene>
<name>A0ABQ4CWI9_9ACTN</name>
<sequence length="267" mass="28126">MTGTDRPRRLRTLARELEKRYGAPVEPTHDNGPVWRLEWTDGPGMATVRALVDAADLAGAQVRLYRSHSMMAIALTAIRLAAAGRRGRLDGGSSRSGPLWLVESELRDLDSPDRPDDPLQEVLARRLLAEATAADPGGYVDDQMVASLVRDRGLGWLLAEAAQAGAELAPLTVLSARYAPHADADHAVAWRERGAPLPLQAAVAAAIGDDHLSPAAAAALLSVLPDLRAGLSRTEQRAVVAARRSGLSDEAIAAAMVDPAAALAGGR</sequence>
<evidence type="ECO:0000313" key="1">
    <source>
        <dbReference type="EMBL" id="GIF75661.1"/>
    </source>
</evidence>
<reference evidence="1 2" key="1">
    <citation type="submission" date="2021-01" db="EMBL/GenBank/DDBJ databases">
        <title>Whole genome shotgun sequence of Asanoa siamensis NBRC 107932.</title>
        <authorList>
            <person name="Komaki H."/>
            <person name="Tamura T."/>
        </authorList>
    </citation>
    <scope>NUCLEOTIDE SEQUENCE [LARGE SCALE GENOMIC DNA]</scope>
    <source>
        <strain evidence="1 2">NBRC 107932</strain>
    </source>
</reference>
<comment type="caution">
    <text evidence="1">The sequence shown here is derived from an EMBL/GenBank/DDBJ whole genome shotgun (WGS) entry which is preliminary data.</text>
</comment>
<protein>
    <submittedName>
        <fullName evidence="1">Uncharacterized protein</fullName>
    </submittedName>
</protein>
<accession>A0ABQ4CWI9</accession>
<dbReference type="RefSeq" id="WP_203716516.1">
    <property type="nucleotide sequence ID" value="NZ_BONE01000046.1"/>
</dbReference>
<organism evidence="1 2">
    <name type="scientific">Asanoa siamensis</name>
    <dbReference type="NCBI Taxonomy" id="926357"/>
    <lineage>
        <taxon>Bacteria</taxon>
        <taxon>Bacillati</taxon>
        <taxon>Actinomycetota</taxon>
        <taxon>Actinomycetes</taxon>
        <taxon>Micromonosporales</taxon>
        <taxon>Micromonosporaceae</taxon>
        <taxon>Asanoa</taxon>
    </lineage>
</organism>
<keyword evidence="2" id="KW-1185">Reference proteome</keyword>
<dbReference type="Proteomes" id="UP000604117">
    <property type="component" value="Unassembled WGS sequence"/>
</dbReference>